<evidence type="ECO:0000259" key="2">
    <source>
        <dbReference type="PROSITE" id="PS51925"/>
    </source>
</evidence>
<sequence length="184" mass="21218">MTESINNTNTINTNTINTNAILDELNIDTMLDEFSIIQNSLSLFKMNITTIQSQLKNLEKRVKKEMRTIEKKQQKLKSVQKKMPSGFAKPTNVTKELCDFMNCPEGSKIARTEVTKALVEYIKSHNLLKNSETSKNVIVPDEKLKKLLGLPEVPLLEEDLTYFNIQKYMNKHFSDYKKQQTISL</sequence>
<dbReference type="CDD" id="cd10567">
    <property type="entry name" value="SWIB-MDM2_like"/>
    <property type="match status" value="1"/>
</dbReference>
<accession>A0A6C0ITX7</accession>
<proteinExistence type="predicted"/>
<dbReference type="SMART" id="SM00151">
    <property type="entry name" value="SWIB"/>
    <property type="match status" value="1"/>
</dbReference>
<evidence type="ECO:0000256" key="1">
    <source>
        <dbReference type="SAM" id="Coils"/>
    </source>
</evidence>
<dbReference type="PROSITE" id="PS51925">
    <property type="entry name" value="SWIB_MDM2"/>
    <property type="match status" value="1"/>
</dbReference>
<feature type="coiled-coil region" evidence="1">
    <location>
        <begin position="41"/>
        <end position="82"/>
    </location>
</feature>
<protein>
    <recommendedName>
        <fullName evidence="2">DM2 domain-containing protein</fullName>
    </recommendedName>
</protein>
<reference evidence="3" key="1">
    <citation type="journal article" date="2020" name="Nature">
        <title>Giant virus diversity and host interactions through global metagenomics.</title>
        <authorList>
            <person name="Schulz F."/>
            <person name="Roux S."/>
            <person name="Paez-Espino D."/>
            <person name="Jungbluth S."/>
            <person name="Walsh D.A."/>
            <person name="Denef V.J."/>
            <person name="McMahon K.D."/>
            <person name="Konstantinidis K.T."/>
            <person name="Eloe-Fadrosh E.A."/>
            <person name="Kyrpides N.C."/>
            <person name="Woyke T."/>
        </authorList>
    </citation>
    <scope>NUCLEOTIDE SEQUENCE</scope>
    <source>
        <strain evidence="3">GVMAG-M-3300024301-20</strain>
    </source>
</reference>
<dbReference type="PANTHER" id="PTHR13844">
    <property type="entry name" value="SWI/SNF-RELATED MATRIX-ASSOCIATED ACTIN-DEPENDENT REGULATOR OF CHROMATIN SUBFAMILY D"/>
    <property type="match status" value="1"/>
</dbReference>
<dbReference type="Pfam" id="PF02201">
    <property type="entry name" value="SWIB"/>
    <property type="match status" value="1"/>
</dbReference>
<dbReference type="InterPro" id="IPR003121">
    <property type="entry name" value="SWIB_MDM2_domain"/>
</dbReference>
<dbReference type="AlphaFoldDB" id="A0A6C0ITX7"/>
<evidence type="ECO:0000313" key="3">
    <source>
        <dbReference type="EMBL" id="QHT95955.1"/>
    </source>
</evidence>
<organism evidence="3">
    <name type="scientific">viral metagenome</name>
    <dbReference type="NCBI Taxonomy" id="1070528"/>
    <lineage>
        <taxon>unclassified sequences</taxon>
        <taxon>metagenomes</taxon>
        <taxon>organismal metagenomes</taxon>
    </lineage>
</organism>
<dbReference type="InterPro" id="IPR019835">
    <property type="entry name" value="SWIB_domain"/>
</dbReference>
<dbReference type="EMBL" id="MN740248">
    <property type="protein sequence ID" value="QHT95955.1"/>
    <property type="molecule type" value="Genomic_DNA"/>
</dbReference>
<dbReference type="InterPro" id="IPR036885">
    <property type="entry name" value="SWIB_MDM2_dom_sf"/>
</dbReference>
<dbReference type="Gene3D" id="1.10.245.10">
    <property type="entry name" value="SWIB/MDM2 domain"/>
    <property type="match status" value="1"/>
</dbReference>
<dbReference type="SUPFAM" id="SSF47592">
    <property type="entry name" value="SWIB/MDM2 domain"/>
    <property type="match status" value="1"/>
</dbReference>
<keyword evidence="1" id="KW-0175">Coiled coil</keyword>
<name>A0A6C0ITX7_9ZZZZ</name>
<feature type="domain" description="DM2" evidence="2">
    <location>
        <begin position="86"/>
        <end position="175"/>
    </location>
</feature>